<name>A0A2P6QLK9_ROSCH</name>
<reference evidence="2 3" key="1">
    <citation type="journal article" date="2018" name="Nat. Genet.">
        <title>The Rosa genome provides new insights in the design of modern roses.</title>
        <authorList>
            <person name="Bendahmane M."/>
        </authorList>
    </citation>
    <scope>NUCLEOTIDE SEQUENCE [LARGE SCALE GENOMIC DNA]</scope>
    <source>
        <strain evidence="3">cv. Old Blush</strain>
    </source>
</reference>
<proteinExistence type="predicted"/>
<evidence type="ECO:0000313" key="3">
    <source>
        <dbReference type="Proteomes" id="UP000238479"/>
    </source>
</evidence>
<feature type="domain" description="F-box" evidence="1">
    <location>
        <begin position="2"/>
        <end position="48"/>
    </location>
</feature>
<dbReference type="InterPro" id="IPR017451">
    <property type="entry name" value="F-box-assoc_interact_dom"/>
</dbReference>
<dbReference type="InterPro" id="IPR050796">
    <property type="entry name" value="SCF_F-box_component"/>
</dbReference>
<sequence length="405" mass="46565">MSSCVVDLPEDIILKILCRLPVKSLIRFTCVSKRWRSMIISDPQFGKSHHQLASQQRTLRREVLLTTYPKLRDPGPISLARSGGFFKLPPRFQSLEDNFSVKNFTIPCEKSEDIIVMASCNGLVLVGESNRGYLRNLSIWNPSTGCFRNLPRPSFPERSVQSAGNEYKFSVNYGFGHVSASDDYKLVFIIPALGDLPEVHVFSMRANIWKVITAPYSSWPRWRGGQGTLSNEAIHWVIRHKNESSDPVIYAFDLAEEGFRQVPLPLVLWQDEDDKTSTEITTLVHLGGSLCILSRKHYYPVKGEVWAMTEYGVPESWVKLFQFDVRDLPDVFSRLYGPWDICFITESNIIMLRRDNELFWFERRNEEKLICSGQYRIEEVQPEVPECSCYFHAIGYDETLVSVAE</sequence>
<evidence type="ECO:0000313" key="2">
    <source>
        <dbReference type="EMBL" id="PRQ35063.1"/>
    </source>
</evidence>
<dbReference type="Proteomes" id="UP000238479">
    <property type="component" value="Chromosome 5"/>
</dbReference>
<keyword evidence="3" id="KW-1185">Reference proteome</keyword>
<evidence type="ECO:0000259" key="1">
    <source>
        <dbReference type="PROSITE" id="PS50181"/>
    </source>
</evidence>
<dbReference type="STRING" id="74649.A0A2P6QLK9"/>
<dbReference type="Gene3D" id="1.20.1280.50">
    <property type="match status" value="1"/>
</dbReference>
<dbReference type="EMBL" id="PDCK01000043">
    <property type="protein sequence ID" value="PRQ35063.1"/>
    <property type="molecule type" value="Genomic_DNA"/>
</dbReference>
<dbReference type="SMART" id="SM00256">
    <property type="entry name" value="FBOX"/>
    <property type="match status" value="1"/>
</dbReference>
<dbReference type="SUPFAM" id="SSF81383">
    <property type="entry name" value="F-box domain"/>
    <property type="match status" value="1"/>
</dbReference>
<dbReference type="Pfam" id="PF00646">
    <property type="entry name" value="F-box"/>
    <property type="match status" value="1"/>
</dbReference>
<accession>A0A2P6QLK9</accession>
<dbReference type="OrthoDB" id="591557at2759"/>
<dbReference type="Gramene" id="PRQ35063">
    <property type="protein sequence ID" value="PRQ35063"/>
    <property type="gene ID" value="RchiOBHm_Chr5g0075931"/>
</dbReference>
<dbReference type="NCBIfam" id="TIGR01640">
    <property type="entry name" value="F_box_assoc_1"/>
    <property type="match status" value="1"/>
</dbReference>
<dbReference type="Pfam" id="PF08268">
    <property type="entry name" value="FBA_3"/>
    <property type="match status" value="1"/>
</dbReference>
<dbReference type="PROSITE" id="PS50181">
    <property type="entry name" value="FBOX"/>
    <property type="match status" value="1"/>
</dbReference>
<dbReference type="AlphaFoldDB" id="A0A2P6QLK9"/>
<dbReference type="OMA" id="QSAGNEY"/>
<dbReference type="PANTHER" id="PTHR31672:SF13">
    <property type="entry name" value="F-BOX PROTEIN CPR30-LIKE"/>
    <property type="match status" value="1"/>
</dbReference>
<organism evidence="2 3">
    <name type="scientific">Rosa chinensis</name>
    <name type="common">China rose</name>
    <dbReference type="NCBI Taxonomy" id="74649"/>
    <lineage>
        <taxon>Eukaryota</taxon>
        <taxon>Viridiplantae</taxon>
        <taxon>Streptophyta</taxon>
        <taxon>Embryophyta</taxon>
        <taxon>Tracheophyta</taxon>
        <taxon>Spermatophyta</taxon>
        <taxon>Magnoliopsida</taxon>
        <taxon>eudicotyledons</taxon>
        <taxon>Gunneridae</taxon>
        <taxon>Pentapetalae</taxon>
        <taxon>rosids</taxon>
        <taxon>fabids</taxon>
        <taxon>Rosales</taxon>
        <taxon>Rosaceae</taxon>
        <taxon>Rosoideae</taxon>
        <taxon>Rosoideae incertae sedis</taxon>
        <taxon>Rosa</taxon>
    </lineage>
</organism>
<comment type="caution">
    <text evidence="2">The sequence shown here is derived from an EMBL/GenBank/DDBJ whole genome shotgun (WGS) entry which is preliminary data.</text>
</comment>
<dbReference type="PANTHER" id="PTHR31672">
    <property type="entry name" value="BNACNNG10540D PROTEIN"/>
    <property type="match status" value="1"/>
</dbReference>
<protein>
    <submittedName>
        <fullName evidence="2">Putative F-box domain-containing protein</fullName>
    </submittedName>
</protein>
<dbReference type="InterPro" id="IPR001810">
    <property type="entry name" value="F-box_dom"/>
</dbReference>
<dbReference type="CDD" id="cd22157">
    <property type="entry name" value="F-box_AtFBW1-like"/>
    <property type="match status" value="1"/>
</dbReference>
<gene>
    <name evidence="2" type="ORF">RchiOBHm_Chr5g0075931</name>
</gene>
<dbReference type="InterPro" id="IPR036047">
    <property type="entry name" value="F-box-like_dom_sf"/>
</dbReference>
<dbReference type="InterPro" id="IPR013187">
    <property type="entry name" value="F-box-assoc_dom_typ3"/>
</dbReference>